<dbReference type="InterPro" id="IPR027414">
    <property type="entry name" value="GH95_N_dom"/>
</dbReference>
<evidence type="ECO:0000259" key="1">
    <source>
        <dbReference type="Pfam" id="PF14498"/>
    </source>
</evidence>
<dbReference type="EMBL" id="JAAAMU010000003">
    <property type="protein sequence ID" value="NBC68622.1"/>
    <property type="molecule type" value="Genomic_DNA"/>
</dbReference>
<name>A0A7X4YLR8_9BACL</name>
<feature type="domain" description="Glycosyl hydrolase family 95 N-terminal" evidence="1">
    <location>
        <begin position="14"/>
        <end position="250"/>
    </location>
</feature>
<dbReference type="SUPFAM" id="SSF48208">
    <property type="entry name" value="Six-hairpin glycosidases"/>
    <property type="match status" value="1"/>
</dbReference>
<evidence type="ECO:0000313" key="5">
    <source>
        <dbReference type="Proteomes" id="UP000558113"/>
    </source>
</evidence>
<organism evidence="4 5">
    <name type="scientific">Paenibacillus sacheonensis</name>
    <dbReference type="NCBI Taxonomy" id="742054"/>
    <lineage>
        <taxon>Bacteria</taxon>
        <taxon>Bacillati</taxon>
        <taxon>Bacillota</taxon>
        <taxon>Bacilli</taxon>
        <taxon>Bacillales</taxon>
        <taxon>Paenibacillaceae</taxon>
        <taxon>Paenibacillus</taxon>
    </lineage>
</organism>
<feature type="domain" description="Glycosyl hydrolase family 95 catalytic" evidence="3">
    <location>
        <begin position="269"/>
        <end position="673"/>
    </location>
</feature>
<dbReference type="InterPro" id="IPR008928">
    <property type="entry name" value="6-hairpin_glycosidase_sf"/>
</dbReference>
<dbReference type="Pfam" id="PF22124">
    <property type="entry name" value="Glyco_hydro_95_cat"/>
    <property type="match status" value="1"/>
</dbReference>
<evidence type="ECO:0000259" key="2">
    <source>
        <dbReference type="Pfam" id="PF21307"/>
    </source>
</evidence>
<dbReference type="InterPro" id="IPR012341">
    <property type="entry name" value="6hp_glycosidase-like_sf"/>
</dbReference>
<sequence length="763" mass="85285">MVNKMNVAAGRKRLWYKQPAKDWNEALPLGNGRLGAMVFGDANNERLQLNEDSLWYGGPRDRNNRDALPNLPKIRELILAGKVRKAEELACMALTGIPETQRHYVPLGDLQLRFASSGSDPSAYSRELDLESGVMTVSYRRDGVRFTREMFASYPDQVIVVRLTADQPGKLTFRARWDRQQWRYVDRIEPWGTDGLVMSGEGGGENGVAFRAVLKAVAKGGSCRTVGEYVLVDQAEEVTLLIAADTTFRSVNPERSCKAVIDRAARKPYAELLGRHMADYRSCFARVELELEGPNKDRDELATDERLADYRHGQEDPGLVSLYFQFGRYLLISSSRPGTLPANLQGIWNPHFLPPWDSKFTININTQMNYWLAENCNLAECHLPLFELIERMREPGRTTAAIMYGCRGFTAHHNTDLWADTAPQDGWPPSTFWPLGAAWLCLHLWDHYDFGRDEAFLAQAYPTMKEAARFLLDYLIEGEDGQLITCPSISPENAYLLDSGKAEVLCAGASMDFQIIRALFNACMQSAGILGIDEAFTGEVAIAMSRLPQPAIGRHGQIQEWMEDYEEAEPGHRHISHLFGLYPGEQFTPEKTPELAAAARVTLERRLAHGGGHTGWSRAWIINFWARLRDADKARENVKALLSHSTLPNLLDNHPPFQIDGNFGGTAGIAEMLLQSHSGVLDLLPAWPAAWGDGHVRGLRARGGYTVDMAWAQGRLQRIVIYAAQTGICRIRGIGENIIEKFMEAGQSLASSFPFEELVASKS</sequence>
<dbReference type="Proteomes" id="UP000558113">
    <property type="component" value="Unassembled WGS sequence"/>
</dbReference>
<gene>
    <name evidence="4" type="ORF">GT003_06455</name>
</gene>
<protein>
    <submittedName>
        <fullName evidence="4">Glycoside hydrolase family 95 protein</fullName>
    </submittedName>
</protein>
<proteinExistence type="predicted"/>
<dbReference type="OrthoDB" id="9802600at2"/>
<dbReference type="InterPro" id="IPR054363">
    <property type="entry name" value="GH95_cat"/>
</dbReference>
<reference evidence="4 5" key="1">
    <citation type="submission" date="2020-01" db="EMBL/GenBank/DDBJ databases">
        <title>Paenibacillus soybeanensis sp. nov. isolated from the nodules of soybean (Glycine max(L.) Merr).</title>
        <authorList>
            <person name="Wang H."/>
        </authorList>
    </citation>
    <scope>NUCLEOTIDE SEQUENCE [LARGE SCALE GENOMIC DNA]</scope>
    <source>
        <strain evidence="4 5">DSM 23054</strain>
    </source>
</reference>
<dbReference type="PANTHER" id="PTHR31084:SF0">
    <property type="entry name" value="ALPHA-L-FUCOSIDASE 2"/>
    <property type="match status" value="1"/>
</dbReference>
<dbReference type="GO" id="GO:0004560">
    <property type="term" value="F:alpha-L-fucosidase activity"/>
    <property type="evidence" value="ECO:0007669"/>
    <property type="project" value="InterPro"/>
</dbReference>
<dbReference type="AlphaFoldDB" id="A0A7X4YLR8"/>
<dbReference type="PANTHER" id="PTHR31084">
    <property type="entry name" value="ALPHA-L-FUCOSIDASE 2"/>
    <property type="match status" value="1"/>
</dbReference>
<feature type="domain" description="Alpha fucosidase A-like C-terminal" evidence="2">
    <location>
        <begin position="675"/>
        <end position="735"/>
    </location>
</feature>
<dbReference type="InterPro" id="IPR016518">
    <property type="entry name" value="Alpha-L-fucosidase"/>
</dbReference>
<dbReference type="FunFam" id="1.50.10.10:FF:000028">
    <property type="entry name" value="Alpha-L-fucosidase 2"/>
    <property type="match status" value="1"/>
</dbReference>
<dbReference type="PIRSF" id="PIRSF007663">
    <property type="entry name" value="UCP007663"/>
    <property type="match status" value="1"/>
</dbReference>
<dbReference type="Pfam" id="PF21307">
    <property type="entry name" value="Glyco_hydro_95_C"/>
    <property type="match status" value="1"/>
</dbReference>
<evidence type="ECO:0000259" key="3">
    <source>
        <dbReference type="Pfam" id="PF22124"/>
    </source>
</evidence>
<comment type="caution">
    <text evidence="4">The sequence shown here is derived from an EMBL/GenBank/DDBJ whole genome shotgun (WGS) entry which is preliminary data.</text>
</comment>
<keyword evidence="5" id="KW-1185">Reference proteome</keyword>
<dbReference type="Pfam" id="PF14498">
    <property type="entry name" value="Glyco_hyd_65N_2"/>
    <property type="match status" value="1"/>
</dbReference>
<accession>A0A7X4YLR8</accession>
<dbReference type="InterPro" id="IPR049053">
    <property type="entry name" value="AFCA-like_C"/>
</dbReference>
<dbReference type="GO" id="GO:0005975">
    <property type="term" value="P:carbohydrate metabolic process"/>
    <property type="evidence" value="ECO:0007669"/>
    <property type="project" value="InterPro"/>
</dbReference>
<dbReference type="Gene3D" id="1.50.10.10">
    <property type="match status" value="1"/>
</dbReference>
<evidence type="ECO:0000313" key="4">
    <source>
        <dbReference type="EMBL" id="NBC68622.1"/>
    </source>
</evidence>
<keyword evidence="4" id="KW-0378">Hydrolase</keyword>